<feature type="compositionally biased region" description="Basic residues" evidence="3">
    <location>
        <begin position="1021"/>
        <end position="1033"/>
    </location>
</feature>
<dbReference type="PANTHER" id="PTHR26379">
    <property type="entry name" value="BTB/POZ AND MATH DOMAIN-CONTAINING PROTEIN 1"/>
    <property type="match status" value="1"/>
</dbReference>
<feature type="region of interest" description="Disordered" evidence="3">
    <location>
        <begin position="1012"/>
        <end position="1049"/>
    </location>
</feature>
<feature type="region of interest" description="Disordered" evidence="3">
    <location>
        <begin position="648"/>
        <end position="673"/>
    </location>
</feature>
<dbReference type="SUPFAM" id="SSF49599">
    <property type="entry name" value="TRAF domain-like"/>
    <property type="match status" value="3"/>
</dbReference>
<accession>A0A0E0QZD0</accession>
<comment type="pathway">
    <text evidence="1">Protein modification; protein ubiquitination.</text>
</comment>
<feature type="domain" description="MATH" evidence="5">
    <location>
        <begin position="23"/>
        <end position="144"/>
    </location>
</feature>
<proteinExistence type="inferred from homology"/>
<dbReference type="EnsemblPlants" id="ORUFI10G11180.1">
    <property type="protein sequence ID" value="ORUFI10G11180.1"/>
    <property type="gene ID" value="ORUFI10G11180"/>
</dbReference>
<dbReference type="Gene3D" id="3.30.710.10">
    <property type="entry name" value="Potassium Channel Kv1.1, Chain A"/>
    <property type="match status" value="3"/>
</dbReference>
<dbReference type="CDD" id="cd00121">
    <property type="entry name" value="MATH"/>
    <property type="match status" value="3"/>
</dbReference>
<evidence type="ECO:0008006" key="8">
    <source>
        <dbReference type="Google" id="ProtNLM"/>
    </source>
</evidence>
<dbReference type="Gene3D" id="1.25.40.420">
    <property type="match status" value="2"/>
</dbReference>
<dbReference type="PROSITE" id="PS50097">
    <property type="entry name" value="BTB"/>
    <property type="match status" value="3"/>
</dbReference>
<comment type="similarity">
    <text evidence="2">Belongs to the Tdpoz family.</text>
</comment>
<feature type="domain" description="BTB" evidence="4">
    <location>
        <begin position="850"/>
        <end position="901"/>
    </location>
</feature>
<dbReference type="InterPro" id="IPR002083">
    <property type="entry name" value="MATH/TRAF_dom"/>
</dbReference>
<dbReference type="Gene3D" id="2.60.210.10">
    <property type="entry name" value="Apoptosis, Tumor Necrosis Factor Receptor Associated Protein 2, Chain A"/>
    <property type="match status" value="3"/>
</dbReference>
<dbReference type="Pfam" id="PF00651">
    <property type="entry name" value="BTB"/>
    <property type="match status" value="2"/>
</dbReference>
<dbReference type="Proteomes" id="UP000008022">
    <property type="component" value="Unassembled WGS sequence"/>
</dbReference>
<dbReference type="Pfam" id="PF22486">
    <property type="entry name" value="MATH_2"/>
    <property type="match status" value="3"/>
</dbReference>
<dbReference type="Pfam" id="PF24570">
    <property type="entry name" value="BACK_BPM_SPOP"/>
    <property type="match status" value="3"/>
</dbReference>
<dbReference type="Gramene" id="ORUFI10G11180.1">
    <property type="protein sequence ID" value="ORUFI10G11180.1"/>
    <property type="gene ID" value="ORUFI10G11180"/>
</dbReference>
<evidence type="ECO:0000256" key="2">
    <source>
        <dbReference type="ARBA" id="ARBA00010846"/>
    </source>
</evidence>
<feature type="compositionally biased region" description="Basic and acidic residues" evidence="3">
    <location>
        <begin position="1034"/>
        <end position="1049"/>
    </location>
</feature>
<dbReference type="GO" id="GO:0016567">
    <property type="term" value="P:protein ubiquitination"/>
    <property type="evidence" value="ECO:0007669"/>
    <property type="project" value="InterPro"/>
</dbReference>
<dbReference type="InterPro" id="IPR045005">
    <property type="entry name" value="BPM1-6"/>
</dbReference>
<organism evidence="6 7">
    <name type="scientific">Oryza rufipogon</name>
    <name type="common">Brownbeard rice</name>
    <name type="synonym">Asian wild rice</name>
    <dbReference type="NCBI Taxonomy" id="4529"/>
    <lineage>
        <taxon>Eukaryota</taxon>
        <taxon>Viridiplantae</taxon>
        <taxon>Streptophyta</taxon>
        <taxon>Embryophyta</taxon>
        <taxon>Tracheophyta</taxon>
        <taxon>Spermatophyta</taxon>
        <taxon>Magnoliopsida</taxon>
        <taxon>Liliopsida</taxon>
        <taxon>Poales</taxon>
        <taxon>Poaceae</taxon>
        <taxon>BOP clade</taxon>
        <taxon>Oryzoideae</taxon>
        <taxon>Oryzeae</taxon>
        <taxon>Oryzinae</taxon>
        <taxon>Oryza</taxon>
    </lineage>
</organism>
<dbReference type="SUPFAM" id="SSF54695">
    <property type="entry name" value="POZ domain"/>
    <property type="match status" value="3"/>
</dbReference>
<dbReference type="AlphaFoldDB" id="A0A0E0QZD0"/>
<name>A0A0E0QZD0_ORYRU</name>
<evidence type="ECO:0000313" key="6">
    <source>
        <dbReference type="EnsemblPlants" id="ORUFI10G11180.1"/>
    </source>
</evidence>
<evidence type="ECO:0000256" key="3">
    <source>
        <dbReference type="SAM" id="MobiDB-lite"/>
    </source>
</evidence>
<dbReference type="PROSITE" id="PS50144">
    <property type="entry name" value="MATH"/>
    <property type="match status" value="3"/>
</dbReference>
<feature type="compositionally biased region" description="Low complexity" evidence="3">
    <location>
        <begin position="648"/>
        <end position="659"/>
    </location>
</feature>
<reference evidence="7" key="1">
    <citation type="submission" date="2013-06" db="EMBL/GenBank/DDBJ databases">
        <authorList>
            <person name="Zhao Q."/>
        </authorList>
    </citation>
    <scope>NUCLEOTIDE SEQUENCE</scope>
    <source>
        <strain evidence="7">cv. W1943</strain>
    </source>
</reference>
<dbReference type="HOGENOM" id="CLU_004253_5_0_1"/>
<evidence type="ECO:0000313" key="7">
    <source>
        <dbReference type="Proteomes" id="UP000008022"/>
    </source>
</evidence>
<keyword evidence="7" id="KW-1185">Reference proteome</keyword>
<dbReference type="InterPro" id="IPR000210">
    <property type="entry name" value="BTB/POZ_dom"/>
</dbReference>
<evidence type="ECO:0000256" key="1">
    <source>
        <dbReference type="ARBA" id="ARBA00004906"/>
    </source>
</evidence>
<reference evidence="6" key="2">
    <citation type="submission" date="2015-06" db="UniProtKB">
        <authorList>
            <consortium name="EnsemblPlants"/>
        </authorList>
    </citation>
    <scope>IDENTIFICATION</scope>
</reference>
<dbReference type="InterPro" id="IPR011333">
    <property type="entry name" value="SKP1/BTB/POZ_sf"/>
</dbReference>
<protein>
    <recommendedName>
        <fullName evidence="8">BTB domain-containing protein</fullName>
    </recommendedName>
</protein>
<feature type="domain" description="BTB" evidence="4">
    <location>
        <begin position="443"/>
        <end position="505"/>
    </location>
</feature>
<dbReference type="InterPro" id="IPR056423">
    <property type="entry name" value="BACK_BPM_SPOP"/>
</dbReference>
<evidence type="ECO:0000259" key="4">
    <source>
        <dbReference type="PROSITE" id="PS50097"/>
    </source>
</evidence>
<dbReference type="InterPro" id="IPR008974">
    <property type="entry name" value="TRAF-like"/>
</dbReference>
<dbReference type="PANTHER" id="PTHR26379:SF295">
    <property type="entry name" value="OS10G0429651 PROTEIN"/>
    <property type="match status" value="1"/>
</dbReference>
<dbReference type="SMART" id="SM00225">
    <property type="entry name" value="BTB"/>
    <property type="match status" value="3"/>
</dbReference>
<feature type="domain" description="MATH" evidence="5">
    <location>
        <begin position="678"/>
        <end position="793"/>
    </location>
</feature>
<dbReference type="eggNOG" id="KOG1987">
    <property type="taxonomic scope" value="Eukaryota"/>
</dbReference>
<feature type="domain" description="MATH" evidence="5">
    <location>
        <begin position="335"/>
        <end position="460"/>
    </location>
</feature>
<dbReference type="STRING" id="4529.A0A0E0QZD0"/>
<evidence type="ECO:0000259" key="5">
    <source>
        <dbReference type="PROSITE" id="PS50144"/>
    </source>
</evidence>
<sequence length="1081" mass="118435">MASTAGGCKHSRSASAIVAGAASGYHLLKIDGYSRIKGLPTGEALKSCAFTVGGYRWRIHCYPNGSKSDYSDFISLFLHLDDGQVTKQVKAQYLFRFLDELDDKPPPSLTSEQRRLGETKFIKREALEKSEHLKKDSFTVRCDIIVTTGFRAEEETAEAQRPRKANFVSVPPSDLQRHLGDLLHNEKGADVVFEAGGETFAAHRCVLAARSPVFSAELFGSMKESDAAGVVRIDDMEAQRLKLICEDMLCKYIDVGTVTTILTLAEQHHCEGLKKACFDFLSSAVNLKAVASGDGIEDLSKSCPSLMKELIAMLGNFTTPCSSPANNGAAAGSTYGYHLLVISNYSHTKETISTGDSIESGQFMLGGHTWHAEYCPNGDDSTNSDCVSFWLVRDDDDDDDDDGDDAVKVQPLKVKFEFSFAEQAAKHEARRSFGRLLGREEGADVTFEVGGETFTAHRCVLAARSKVFEAELFGPMREGAAASVVRIEDMDAEVFRGLLSFIYTDVLPDQGDLGDEAHEWHDDDDDDDEREEEIATWLQKLTVAADRYDLQRLKLLCEEEMYDYISERTVESMLILAEHHHCRVLKDACLDFLSSHGTLREVMEPDGGYGLDHVIENFPSLTKELIGKFAIVMSNISDSSNVSNVHTMGASASSSAGRSKPPPPPPCSSSGVAVSTSRGYHLFEIRNHSRIKSMTPLGRGETAEAADYAAVYLDYVIDSYPPKSVTAYFLLRLVDKVSNDLMDPPPDDDVRAAAVHEFSAGQNSWGYYAFWKKDELESSGRIVDDVLTIRCDVGVVGRYATAKTDAAAAAASVASSVHVPPADLGHQLGALRSRAVGADVTFQVGAGSGAHRCVLAARSPVFEAELYGPMVERDAGRVIRIDDMDPQVFDALLDFMYTDALPGMRKRDAVAMSQQLLVAADRYDLKRLRLLCEHELCKHVNKGTVASMLALVEQQRPSCQGLKKACFEYLRKTPKVLREIMATEAFDHLVNELLLSNKLAIRATAAAAARRGGSGDGARVAGRRPRARARRRPRIDDKKGKRPMSEELTEKVHANAVQIAAGFRKTLMLEGVAPPEGVAKV</sequence>
<feature type="domain" description="BTB" evidence="4">
    <location>
        <begin position="189"/>
        <end position="257"/>
    </location>
</feature>